<evidence type="ECO:0000256" key="5">
    <source>
        <dbReference type="ARBA" id="ARBA00023077"/>
    </source>
</evidence>
<organism evidence="13 14">
    <name type="scientific">Alteromonas pelagimontana</name>
    <dbReference type="NCBI Taxonomy" id="1858656"/>
    <lineage>
        <taxon>Bacteria</taxon>
        <taxon>Pseudomonadati</taxon>
        <taxon>Pseudomonadota</taxon>
        <taxon>Gammaproteobacteria</taxon>
        <taxon>Alteromonadales</taxon>
        <taxon>Alteromonadaceae</taxon>
        <taxon>Alteromonas/Salinimonas group</taxon>
        <taxon>Alteromonas</taxon>
    </lineage>
</organism>
<dbReference type="AlphaFoldDB" id="A0A6M4MDB2"/>
<dbReference type="Gene3D" id="2.170.130.10">
    <property type="entry name" value="TonB-dependent receptor, plug domain"/>
    <property type="match status" value="1"/>
</dbReference>
<dbReference type="NCBIfam" id="TIGR01782">
    <property type="entry name" value="TonB-Xanth-Caul"/>
    <property type="match status" value="1"/>
</dbReference>
<feature type="domain" description="TonB-dependent receptor-like beta-barrel" evidence="11">
    <location>
        <begin position="437"/>
        <end position="877"/>
    </location>
</feature>
<keyword evidence="6 8" id="KW-0472">Membrane</keyword>
<dbReference type="GO" id="GO:0009279">
    <property type="term" value="C:cell outer membrane"/>
    <property type="evidence" value="ECO:0007669"/>
    <property type="project" value="UniProtKB-SubCell"/>
</dbReference>
<comment type="similarity">
    <text evidence="8 9">Belongs to the TonB-dependent receptor family.</text>
</comment>
<dbReference type="RefSeq" id="WP_075607595.1">
    <property type="nucleotide sequence ID" value="NZ_CP052766.1"/>
</dbReference>
<dbReference type="CDD" id="cd01347">
    <property type="entry name" value="ligand_gated_channel"/>
    <property type="match status" value="1"/>
</dbReference>
<keyword evidence="3 8" id="KW-1134">Transmembrane beta strand</keyword>
<dbReference type="PROSITE" id="PS52016">
    <property type="entry name" value="TONB_DEPENDENT_REC_3"/>
    <property type="match status" value="1"/>
</dbReference>
<comment type="subcellular location">
    <subcellularLocation>
        <location evidence="1 8">Cell outer membrane</location>
        <topology evidence="1 8">Multi-pass membrane protein</topology>
    </subcellularLocation>
</comment>
<keyword evidence="5 9" id="KW-0798">TonB box</keyword>
<dbReference type="OrthoDB" id="8727862at2"/>
<dbReference type="InterPro" id="IPR036942">
    <property type="entry name" value="Beta-barrel_TonB_sf"/>
</dbReference>
<reference evidence="14" key="1">
    <citation type="submission" date="2014-12" db="EMBL/GenBank/DDBJ databases">
        <title>Complete genome sequence of a multi-drug resistant Klebsiella pneumoniae.</title>
        <authorList>
            <person name="Hua X."/>
            <person name="Chen Q."/>
            <person name="Li X."/>
            <person name="Feng Y."/>
            <person name="Ruan Z."/>
            <person name="Yu Y."/>
        </authorList>
    </citation>
    <scope>NUCLEOTIDE SEQUENCE [LARGE SCALE GENOMIC DNA]</scope>
    <source>
        <strain evidence="14">5.12</strain>
    </source>
</reference>
<dbReference type="Gene3D" id="2.40.170.20">
    <property type="entry name" value="TonB-dependent receptor, beta-barrel domain"/>
    <property type="match status" value="1"/>
</dbReference>
<accession>A0A6M4MDB2</accession>
<evidence type="ECO:0000256" key="7">
    <source>
        <dbReference type="ARBA" id="ARBA00023237"/>
    </source>
</evidence>
<protein>
    <submittedName>
        <fullName evidence="13">TonB-dependent receptor</fullName>
    </submittedName>
</protein>
<evidence type="ECO:0000256" key="4">
    <source>
        <dbReference type="ARBA" id="ARBA00022692"/>
    </source>
</evidence>
<dbReference type="InterPro" id="IPR012910">
    <property type="entry name" value="Plug_dom"/>
</dbReference>
<dbReference type="InterPro" id="IPR000531">
    <property type="entry name" value="Beta-barrel_TonB"/>
</dbReference>
<dbReference type="Pfam" id="PF07715">
    <property type="entry name" value="Plug"/>
    <property type="match status" value="1"/>
</dbReference>
<reference evidence="13 14" key="2">
    <citation type="submission" date="2020-04" db="EMBL/GenBank/DDBJ databases">
        <title>Complete genome sequence of Alteromonas pelagimontana 5.12T.</title>
        <authorList>
            <person name="Sinha R.K."/>
            <person name="Krishnan K.P."/>
            <person name="Kurian J.P."/>
        </authorList>
    </citation>
    <scope>NUCLEOTIDE SEQUENCE [LARGE SCALE GENOMIC DNA]</scope>
    <source>
        <strain evidence="13 14">5.12</strain>
    </source>
</reference>
<evidence type="ECO:0000256" key="10">
    <source>
        <dbReference type="SAM" id="SignalP"/>
    </source>
</evidence>
<keyword evidence="4 8" id="KW-0812">Transmembrane</keyword>
<dbReference type="KEGG" id="apel:CA267_010145"/>
<keyword evidence="14" id="KW-1185">Reference proteome</keyword>
<dbReference type="InterPro" id="IPR010104">
    <property type="entry name" value="TonB_rcpt_bac"/>
</dbReference>
<proteinExistence type="inferred from homology"/>
<feature type="signal peptide" evidence="10">
    <location>
        <begin position="1"/>
        <end position="28"/>
    </location>
</feature>
<dbReference type="InterPro" id="IPR039426">
    <property type="entry name" value="TonB-dep_rcpt-like"/>
</dbReference>
<dbReference type="Pfam" id="PF00593">
    <property type="entry name" value="TonB_dep_Rec_b-barrel"/>
    <property type="match status" value="1"/>
</dbReference>
<evidence type="ECO:0000313" key="14">
    <source>
        <dbReference type="Proteomes" id="UP000219285"/>
    </source>
</evidence>
<evidence type="ECO:0000256" key="3">
    <source>
        <dbReference type="ARBA" id="ARBA00022452"/>
    </source>
</evidence>
<feature type="chain" id="PRO_5028973326" evidence="10">
    <location>
        <begin position="29"/>
        <end position="911"/>
    </location>
</feature>
<keyword evidence="2 8" id="KW-0813">Transport</keyword>
<gene>
    <name evidence="13" type="ORF">CA267_010145</name>
</gene>
<keyword evidence="10" id="KW-0732">Signal</keyword>
<dbReference type="Proteomes" id="UP000219285">
    <property type="component" value="Chromosome"/>
</dbReference>
<evidence type="ECO:0000259" key="12">
    <source>
        <dbReference type="Pfam" id="PF07715"/>
    </source>
</evidence>
<feature type="domain" description="TonB-dependent receptor plug" evidence="12">
    <location>
        <begin position="61"/>
        <end position="170"/>
    </location>
</feature>
<keyword evidence="13" id="KW-0675">Receptor</keyword>
<evidence type="ECO:0000256" key="2">
    <source>
        <dbReference type="ARBA" id="ARBA00022448"/>
    </source>
</evidence>
<evidence type="ECO:0000256" key="9">
    <source>
        <dbReference type="RuleBase" id="RU003357"/>
    </source>
</evidence>
<evidence type="ECO:0000256" key="1">
    <source>
        <dbReference type="ARBA" id="ARBA00004571"/>
    </source>
</evidence>
<keyword evidence="7 8" id="KW-0998">Cell outer membrane</keyword>
<name>A0A6M4MDB2_9ALTE</name>
<evidence type="ECO:0000313" key="13">
    <source>
        <dbReference type="EMBL" id="QJR81112.1"/>
    </source>
</evidence>
<evidence type="ECO:0000256" key="8">
    <source>
        <dbReference type="PROSITE-ProRule" id="PRU01360"/>
    </source>
</evidence>
<sequence length="911" mass="100745">MTFAKIFTKTPLSIAITTAILVSGNVQAQASKTGTDQDVEVIEVRANSYADSLSKALMLKQHSAGAVDTILAEDIADFPDQNLAEALQRIPGVAVSREAGEGREITVRGLNSTFTRVQLNGMQAQSLAAGTGGVRTSRGFDFNVFASELFNQLSVYKTTSAELEEGSLGATVGLRTARPFDYNENVFAFNGQASYNDQSEEYNPRVSGLASFVNEDNTIGFLMSASFSERFVNNEGVDTGRWETDDFGACSACETEADLTAVRNAWHPRFPRYAERTHEQERTGVTASLQFIPGDNTTVSFDALYSNIQSTRNEPFMEAISLARTGATGVDQSNVTAYRIDDQNTMYAATIADVDMRSEYFVADWESDFTQFSMNLEHDFTDTLSADILIGTSKSKLKNRESTVVYEHFSDNDERKMLNYADNSSAVTYDFTDMLNPILNYSFDTADPANWEVSEFRDRLYDAESTNDNARIDLSYLFNDAITLKAGATYKEYSYEIEGFRSDAALADVDQNDGEVDGSACGIGSEITAGDGSVVSHGGQTFFMANSDQVDNFIASGCWPYEVYAGDTRSVTEESMGYFAQADFNYDIGERVLRGNAGVRYVKTDLSSTGIVNTEIRTVEHDYTDTLPSVNLAYELSDELILRASWAKVMTRPNLGTLNPGGSVGIFGDPKVSYGNPYIDPFRADATDFAVEWYFDEGALLSLAYFIKDIKSLPTSETVTMTWPETGLPDSLLSSQYDDLIDEEFQVSRTVNGEGGDLDGFEIQYQQPLTFLPGPDWVRKFGILANLTFVDSEMTYGEGRVGPLTGQSDESANLTLYWEDDVFSARISTAYRSEFYTDLSSSDTDKWRQIDGATYVDFSASYNVSENLKLTLEGINLTDETTAEYMDPSVMRIVTEQITGRQYFLGVSYRM</sequence>
<dbReference type="PANTHER" id="PTHR40980">
    <property type="entry name" value="PLUG DOMAIN-CONTAINING PROTEIN"/>
    <property type="match status" value="1"/>
</dbReference>
<dbReference type="PANTHER" id="PTHR40980:SF3">
    <property type="entry name" value="TONB-DEPENDENT RECEPTOR-LIKE BETA-BARREL DOMAIN-CONTAINING PROTEIN"/>
    <property type="match status" value="1"/>
</dbReference>
<dbReference type="EMBL" id="CP052766">
    <property type="protein sequence ID" value="QJR81112.1"/>
    <property type="molecule type" value="Genomic_DNA"/>
</dbReference>
<evidence type="ECO:0000259" key="11">
    <source>
        <dbReference type="Pfam" id="PF00593"/>
    </source>
</evidence>
<dbReference type="SUPFAM" id="SSF56935">
    <property type="entry name" value="Porins"/>
    <property type="match status" value="1"/>
</dbReference>
<dbReference type="InterPro" id="IPR037066">
    <property type="entry name" value="Plug_dom_sf"/>
</dbReference>
<evidence type="ECO:0000256" key="6">
    <source>
        <dbReference type="ARBA" id="ARBA00023136"/>
    </source>
</evidence>